<dbReference type="PANTHER" id="PTHR28004:SF2">
    <property type="entry name" value="D-SERINE DEHYDRATASE"/>
    <property type="match status" value="1"/>
</dbReference>
<evidence type="ECO:0000256" key="2">
    <source>
        <dbReference type="ARBA" id="ARBA00001947"/>
    </source>
</evidence>
<name>A0A1R3RA44_ASPC5</name>
<dbReference type="Pfam" id="PF14031">
    <property type="entry name" value="D-ser_dehydrat"/>
    <property type="match status" value="1"/>
</dbReference>
<evidence type="ECO:0000256" key="3">
    <source>
        <dbReference type="ARBA" id="ARBA00005323"/>
    </source>
</evidence>
<dbReference type="VEuPathDB" id="FungiDB:ASPCADRAFT_518593"/>
<evidence type="ECO:0000256" key="10">
    <source>
        <dbReference type="ARBA" id="ARBA00055764"/>
    </source>
</evidence>
<dbReference type="GO" id="GO:0008721">
    <property type="term" value="F:D-serine ammonia-lyase activity"/>
    <property type="evidence" value="ECO:0007669"/>
    <property type="project" value="UniProtKB-EC"/>
</dbReference>
<comment type="cofactor">
    <cofactor evidence="2">
        <name>Zn(2+)</name>
        <dbReference type="ChEBI" id="CHEBI:29105"/>
    </cofactor>
</comment>
<dbReference type="EMBL" id="KV907511">
    <property type="protein sequence ID" value="OOF91352.1"/>
    <property type="molecule type" value="Genomic_DNA"/>
</dbReference>
<dbReference type="InterPro" id="IPR029066">
    <property type="entry name" value="PLP-binding_barrel"/>
</dbReference>
<evidence type="ECO:0000256" key="6">
    <source>
        <dbReference type="ARBA" id="ARBA00022833"/>
    </source>
</evidence>
<dbReference type="GO" id="GO:0009636">
    <property type="term" value="P:response to toxic substance"/>
    <property type="evidence" value="ECO:0007669"/>
    <property type="project" value="UniProtKB-KW"/>
</dbReference>
<dbReference type="Proteomes" id="UP000188318">
    <property type="component" value="Unassembled WGS sequence"/>
</dbReference>
<dbReference type="SUPFAM" id="SSF51419">
    <property type="entry name" value="PLP-binding barrel"/>
    <property type="match status" value="1"/>
</dbReference>
<dbReference type="InterPro" id="IPR051466">
    <property type="entry name" value="D-amino_acid_metab_enzyme"/>
</dbReference>
<keyword evidence="5" id="KW-0479">Metal-binding</keyword>
<evidence type="ECO:0000256" key="11">
    <source>
        <dbReference type="ARBA" id="ARBA00066349"/>
    </source>
</evidence>
<dbReference type="FunFam" id="2.40.37.20:FF:000002">
    <property type="entry name" value="D-serine dehydratase"/>
    <property type="match status" value="1"/>
</dbReference>
<gene>
    <name evidence="15" type="ORF">ASPCADRAFT_518593</name>
</gene>
<dbReference type="InterPro" id="IPR001608">
    <property type="entry name" value="Ala_racemase_N"/>
</dbReference>
<sequence length="411" mass="45533">MDFSLQHHQSFIGRPATDLPTPSLILSKPTLEKNINQLLQDVTDLGLSFRPHVKTLKSLDLTRLMLANGTHRRIVASTLSELRGILPLVKEGILDEALYGLPIYPSALPHLHQILTTTPTLKILLMIDSPQHIDILESYASSNPDIIPWPVFIKLDVGSHRAGIEPSSDELPALVRRVEGSKAVDLYGFYCHAGHSYACRREEEVKHVLGEEVRGVLEAVRFMKKREGDAGRKVVVSVGSTPTAHVVREVRDFLNTSGGVEGVEVEVEVEVHAGNYPSNDLQQVSTGLVKEEQQALRILAEVCSVYPGRNEALINAGTVALSKETSEIPGFGRVVGRPEWCVVRMSQEHGILGFAGKDKSEGQKVEEAFRVGEKVMLYCQHACITAAAHFVYYVVDEEDVVRETWVPWKGW</sequence>
<dbReference type="AlphaFoldDB" id="A0A1R3RA44"/>
<evidence type="ECO:0000256" key="4">
    <source>
        <dbReference type="ARBA" id="ARBA00022575"/>
    </source>
</evidence>
<evidence type="ECO:0000256" key="13">
    <source>
        <dbReference type="ARBA" id="ARBA00075219"/>
    </source>
</evidence>
<comment type="function">
    <text evidence="10">Catalyzes the conversion of D-serine to pyruvate and ammonia. May play a role in D-serine detoxification.</text>
</comment>
<evidence type="ECO:0000256" key="8">
    <source>
        <dbReference type="ARBA" id="ARBA00023239"/>
    </source>
</evidence>
<evidence type="ECO:0000259" key="14">
    <source>
        <dbReference type="SMART" id="SM01119"/>
    </source>
</evidence>
<evidence type="ECO:0000313" key="16">
    <source>
        <dbReference type="Proteomes" id="UP000188318"/>
    </source>
</evidence>
<dbReference type="OrthoDB" id="20198at2759"/>
<proteinExistence type="inferred from homology"/>
<dbReference type="GO" id="GO:0036088">
    <property type="term" value="P:D-serine catabolic process"/>
    <property type="evidence" value="ECO:0007669"/>
    <property type="project" value="TreeGrafter"/>
</dbReference>
<evidence type="ECO:0000256" key="12">
    <source>
        <dbReference type="ARBA" id="ARBA00069616"/>
    </source>
</evidence>
<dbReference type="Gene3D" id="3.20.20.10">
    <property type="entry name" value="Alanine racemase"/>
    <property type="match status" value="1"/>
</dbReference>
<dbReference type="InterPro" id="IPR026956">
    <property type="entry name" value="D-ser_dehydrat-like_dom"/>
</dbReference>
<dbReference type="Gene3D" id="2.40.37.20">
    <property type="entry name" value="D-serine dehydratase-like domain"/>
    <property type="match status" value="1"/>
</dbReference>
<dbReference type="InterPro" id="IPR042208">
    <property type="entry name" value="D-ser_dehydrat-like_sf"/>
</dbReference>
<comment type="cofactor">
    <cofactor evidence="1">
        <name>pyridoxal 5'-phosphate</name>
        <dbReference type="ChEBI" id="CHEBI:597326"/>
    </cofactor>
</comment>
<evidence type="ECO:0000256" key="5">
    <source>
        <dbReference type="ARBA" id="ARBA00022723"/>
    </source>
</evidence>
<keyword evidence="8" id="KW-0456">Lyase</keyword>
<comment type="similarity">
    <text evidence="3">Belongs to the DSD1 family.</text>
</comment>
<comment type="catalytic activity">
    <reaction evidence="9">
        <text>D-serine = pyruvate + NH4(+)</text>
        <dbReference type="Rhea" id="RHEA:13977"/>
        <dbReference type="ChEBI" id="CHEBI:15361"/>
        <dbReference type="ChEBI" id="CHEBI:28938"/>
        <dbReference type="ChEBI" id="CHEBI:35247"/>
        <dbReference type="EC" id="4.3.1.18"/>
    </reaction>
    <physiologicalReaction direction="left-to-right" evidence="9">
        <dbReference type="Rhea" id="RHEA:13978"/>
    </physiologicalReaction>
</comment>
<keyword evidence="6" id="KW-0862">Zinc</keyword>
<dbReference type="OMA" id="WPRFYGW"/>
<evidence type="ECO:0000256" key="9">
    <source>
        <dbReference type="ARBA" id="ARBA00051198"/>
    </source>
</evidence>
<evidence type="ECO:0000313" key="15">
    <source>
        <dbReference type="EMBL" id="OOF91352.1"/>
    </source>
</evidence>
<organism evidence="15 16">
    <name type="scientific">Aspergillus carbonarius (strain ITEM 5010)</name>
    <dbReference type="NCBI Taxonomy" id="602072"/>
    <lineage>
        <taxon>Eukaryota</taxon>
        <taxon>Fungi</taxon>
        <taxon>Dikarya</taxon>
        <taxon>Ascomycota</taxon>
        <taxon>Pezizomycotina</taxon>
        <taxon>Eurotiomycetes</taxon>
        <taxon>Eurotiomycetidae</taxon>
        <taxon>Eurotiales</taxon>
        <taxon>Aspergillaceae</taxon>
        <taxon>Aspergillus</taxon>
        <taxon>Aspergillus subgen. Circumdati</taxon>
    </lineage>
</organism>
<dbReference type="EC" id="4.3.1.18" evidence="11"/>
<dbReference type="FunFam" id="3.20.20.10:FF:000016">
    <property type="entry name" value="D-serine dehydratase"/>
    <property type="match status" value="1"/>
</dbReference>
<protein>
    <recommendedName>
        <fullName evidence="12">D-serine dehydratase</fullName>
        <ecNumber evidence="11">4.3.1.18</ecNumber>
    </recommendedName>
    <alternativeName>
        <fullName evidence="13">D-serine deaminase</fullName>
    </alternativeName>
</protein>
<dbReference type="Pfam" id="PF01168">
    <property type="entry name" value="Ala_racemase_N"/>
    <property type="match status" value="1"/>
</dbReference>
<keyword evidence="16" id="KW-1185">Reference proteome</keyword>
<accession>A0A1R3RA44</accession>
<feature type="domain" description="D-serine dehydratase-like" evidence="14">
    <location>
        <begin position="295"/>
        <end position="396"/>
    </location>
</feature>
<dbReference type="GO" id="GO:0046872">
    <property type="term" value="F:metal ion binding"/>
    <property type="evidence" value="ECO:0007669"/>
    <property type="project" value="UniProtKB-KW"/>
</dbReference>
<evidence type="ECO:0000256" key="1">
    <source>
        <dbReference type="ARBA" id="ARBA00001933"/>
    </source>
</evidence>
<evidence type="ECO:0000256" key="7">
    <source>
        <dbReference type="ARBA" id="ARBA00022898"/>
    </source>
</evidence>
<keyword evidence="4" id="KW-0216">Detoxification</keyword>
<keyword evidence="7" id="KW-0663">Pyridoxal phosphate</keyword>
<dbReference type="STRING" id="602072.A0A1R3RA44"/>
<dbReference type="SMART" id="SM01119">
    <property type="entry name" value="D-ser_dehydrat"/>
    <property type="match status" value="1"/>
</dbReference>
<dbReference type="PANTHER" id="PTHR28004">
    <property type="entry name" value="ZGC:162816-RELATED"/>
    <property type="match status" value="1"/>
</dbReference>
<reference evidence="16" key="1">
    <citation type="journal article" date="2017" name="Genome Biol.">
        <title>Comparative genomics reveals high biological diversity and specific adaptations in the industrially and medically important fungal genus Aspergillus.</title>
        <authorList>
            <person name="de Vries R.P."/>
            <person name="Riley R."/>
            <person name="Wiebenga A."/>
            <person name="Aguilar-Osorio G."/>
            <person name="Amillis S."/>
            <person name="Uchima C.A."/>
            <person name="Anderluh G."/>
            <person name="Asadollahi M."/>
            <person name="Askin M."/>
            <person name="Barry K."/>
            <person name="Battaglia E."/>
            <person name="Bayram O."/>
            <person name="Benocci T."/>
            <person name="Braus-Stromeyer S.A."/>
            <person name="Caldana C."/>
            <person name="Canovas D."/>
            <person name="Cerqueira G.C."/>
            <person name="Chen F."/>
            <person name="Chen W."/>
            <person name="Choi C."/>
            <person name="Clum A."/>
            <person name="Dos Santos R.A."/>
            <person name="Damasio A.R."/>
            <person name="Diallinas G."/>
            <person name="Emri T."/>
            <person name="Fekete E."/>
            <person name="Flipphi M."/>
            <person name="Freyberg S."/>
            <person name="Gallo A."/>
            <person name="Gournas C."/>
            <person name="Habgood R."/>
            <person name="Hainaut M."/>
            <person name="Harispe M.L."/>
            <person name="Henrissat B."/>
            <person name="Hilden K.S."/>
            <person name="Hope R."/>
            <person name="Hossain A."/>
            <person name="Karabika E."/>
            <person name="Karaffa L."/>
            <person name="Karanyi Z."/>
            <person name="Krasevec N."/>
            <person name="Kuo A."/>
            <person name="Kusch H."/>
            <person name="LaButti K."/>
            <person name="Lagendijk E.L."/>
            <person name="Lapidus A."/>
            <person name="Levasseur A."/>
            <person name="Lindquist E."/>
            <person name="Lipzen A."/>
            <person name="Logrieco A.F."/>
            <person name="MacCabe A."/>
            <person name="Maekelae M.R."/>
            <person name="Malavazi I."/>
            <person name="Melin P."/>
            <person name="Meyer V."/>
            <person name="Mielnichuk N."/>
            <person name="Miskei M."/>
            <person name="Molnar A.P."/>
            <person name="Mule G."/>
            <person name="Ngan C.Y."/>
            <person name="Orejas M."/>
            <person name="Orosz E."/>
            <person name="Ouedraogo J.P."/>
            <person name="Overkamp K.M."/>
            <person name="Park H.-S."/>
            <person name="Perrone G."/>
            <person name="Piumi F."/>
            <person name="Punt P.J."/>
            <person name="Ram A.F."/>
            <person name="Ramon A."/>
            <person name="Rauscher S."/>
            <person name="Record E."/>
            <person name="Riano-Pachon D.M."/>
            <person name="Robert V."/>
            <person name="Roehrig J."/>
            <person name="Ruller R."/>
            <person name="Salamov A."/>
            <person name="Salih N.S."/>
            <person name="Samson R.A."/>
            <person name="Sandor E."/>
            <person name="Sanguinetti M."/>
            <person name="Schuetze T."/>
            <person name="Sepcic K."/>
            <person name="Shelest E."/>
            <person name="Sherlock G."/>
            <person name="Sophianopoulou V."/>
            <person name="Squina F.M."/>
            <person name="Sun H."/>
            <person name="Susca A."/>
            <person name="Todd R.B."/>
            <person name="Tsang A."/>
            <person name="Unkles S.E."/>
            <person name="van de Wiele N."/>
            <person name="van Rossen-Uffink D."/>
            <person name="Oliveira J.V."/>
            <person name="Vesth T.C."/>
            <person name="Visser J."/>
            <person name="Yu J.-H."/>
            <person name="Zhou M."/>
            <person name="Andersen M.R."/>
            <person name="Archer D.B."/>
            <person name="Baker S.E."/>
            <person name="Benoit I."/>
            <person name="Brakhage A.A."/>
            <person name="Braus G.H."/>
            <person name="Fischer R."/>
            <person name="Frisvad J.C."/>
            <person name="Goldman G.H."/>
            <person name="Houbraken J."/>
            <person name="Oakley B."/>
            <person name="Pocsi I."/>
            <person name="Scazzocchio C."/>
            <person name="Seiboth B."/>
            <person name="vanKuyk P.A."/>
            <person name="Wortman J."/>
            <person name="Dyer P.S."/>
            <person name="Grigoriev I.V."/>
        </authorList>
    </citation>
    <scope>NUCLEOTIDE SEQUENCE [LARGE SCALE GENOMIC DNA]</scope>
    <source>
        <strain evidence="16">ITEM 5010</strain>
    </source>
</reference>